<dbReference type="FunCoup" id="A0A452C791">
    <property type="interactions" value="30"/>
</dbReference>
<feature type="compositionally biased region" description="Low complexity" evidence="10">
    <location>
        <begin position="26"/>
        <end position="39"/>
    </location>
</feature>
<dbReference type="CDD" id="cd08315">
    <property type="entry name" value="Death_TRAILR_DR4_DR5"/>
    <property type="match status" value="1"/>
</dbReference>
<dbReference type="Pfam" id="PF00531">
    <property type="entry name" value="Death"/>
    <property type="match status" value="1"/>
</dbReference>
<feature type="repeat" description="TNFR-Cys" evidence="9">
    <location>
        <begin position="108"/>
        <end position="149"/>
    </location>
</feature>
<dbReference type="PANTHER" id="PTHR46330">
    <property type="entry name" value="TUMOR NECROSIS FACTOR RECEPTOR SUPERFAMILY MEMBER 10B"/>
    <property type="match status" value="1"/>
</dbReference>
<evidence type="ECO:0000259" key="12">
    <source>
        <dbReference type="PROSITE" id="PS50017"/>
    </source>
</evidence>
<dbReference type="InterPro" id="IPR020465">
    <property type="entry name" value="TNFR_10"/>
</dbReference>
<comment type="subcellular location">
    <subcellularLocation>
        <location evidence="1">Membrane</location>
    </subcellularLocation>
</comment>
<dbReference type="SMART" id="SM00208">
    <property type="entry name" value="TNFR"/>
    <property type="match status" value="2"/>
</dbReference>
<protein>
    <submittedName>
        <fullName evidence="15">Tumor necrosis factor receptor superfamily member 10B-like isoform X1</fullName>
    </submittedName>
</protein>
<evidence type="ECO:0000256" key="2">
    <source>
        <dbReference type="ARBA" id="ARBA00022703"/>
    </source>
</evidence>
<dbReference type="GO" id="GO:0005886">
    <property type="term" value="C:plasma membrane"/>
    <property type="evidence" value="ECO:0007669"/>
    <property type="project" value="UniProtKB-ARBA"/>
</dbReference>
<evidence type="ECO:0000313" key="15">
    <source>
        <dbReference type="RefSeq" id="XP_028018811.2"/>
    </source>
</evidence>
<keyword evidence="2" id="KW-0053">Apoptosis</keyword>
<evidence type="ECO:0000256" key="6">
    <source>
        <dbReference type="ARBA" id="ARBA00023157"/>
    </source>
</evidence>
<reference evidence="15" key="1">
    <citation type="submission" date="2025-08" db="UniProtKB">
        <authorList>
            <consortium name="RefSeq"/>
        </authorList>
    </citation>
    <scope>IDENTIFICATION</scope>
</reference>
<comment type="caution">
    <text evidence="9">Lacks conserved residue(s) required for the propagation of feature annotation.</text>
</comment>
<dbReference type="GO" id="GO:0036462">
    <property type="term" value="P:TRAIL-activated apoptotic signaling pathway"/>
    <property type="evidence" value="ECO:0007669"/>
    <property type="project" value="UniProtKB-ARBA"/>
</dbReference>
<dbReference type="GeneID" id="103004545"/>
<evidence type="ECO:0000256" key="8">
    <source>
        <dbReference type="ARBA" id="ARBA00023180"/>
    </source>
</evidence>
<keyword evidence="4" id="KW-0677">Repeat</keyword>
<feature type="disulfide bond" evidence="9">
    <location>
        <begin position="128"/>
        <end position="141"/>
    </location>
</feature>
<dbReference type="InterPro" id="IPR011029">
    <property type="entry name" value="DEATH-like_dom_sf"/>
</dbReference>
<keyword evidence="8" id="KW-0325">Glycoprotein</keyword>
<dbReference type="InterPro" id="IPR001368">
    <property type="entry name" value="TNFR/NGFR_Cys_rich_reg"/>
</dbReference>
<dbReference type="GO" id="GO:0009986">
    <property type="term" value="C:cell surface"/>
    <property type="evidence" value="ECO:0007669"/>
    <property type="project" value="TreeGrafter"/>
</dbReference>
<evidence type="ECO:0000256" key="3">
    <source>
        <dbReference type="ARBA" id="ARBA00022729"/>
    </source>
</evidence>
<evidence type="ECO:0000256" key="7">
    <source>
        <dbReference type="ARBA" id="ARBA00023170"/>
    </source>
</evidence>
<dbReference type="GO" id="GO:0045569">
    <property type="term" value="F:TRAIL binding"/>
    <property type="evidence" value="ECO:0007669"/>
    <property type="project" value="InterPro"/>
</dbReference>
<feature type="disulfide bond" evidence="9">
    <location>
        <begin position="172"/>
        <end position="190"/>
    </location>
</feature>
<dbReference type="SUPFAM" id="SSF57586">
    <property type="entry name" value="TNF receptor-like"/>
    <property type="match status" value="3"/>
</dbReference>
<keyword evidence="6 9" id="KW-1015">Disulfide bond</keyword>
<dbReference type="GO" id="GO:0043065">
    <property type="term" value="P:positive regulation of apoptotic process"/>
    <property type="evidence" value="ECO:0007669"/>
    <property type="project" value="TreeGrafter"/>
</dbReference>
<dbReference type="PROSITE" id="PS50017">
    <property type="entry name" value="DEATH_DOMAIN"/>
    <property type="match status" value="1"/>
</dbReference>
<evidence type="ECO:0000259" key="13">
    <source>
        <dbReference type="PROSITE" id="PS50050"/>
    </source>
</evidence>
<proteinExistence type="predicted"/>
<dbReference type="GO" id="GO:0071260">
    <property type="term" value="P:cellular response to mechanical stimulus"/>
    <property type="evidence" value="ECO:0007669"/>
    <property type="project" value="UniProtKB-ARBA"/>
</dbReference>
<feature type="region of interest" description="Disordered" evidence="10">
    <location>
        <begin position="1"/>
        <end position="43"/>
    </location>
</feature>
<dbReference type="Proteomes" id="UP001652580">
    <property type="component" value="Chromosome 6"/>
</dbReference>
<keyword evidence="3" id="KW-0732">Signal</keyword>
<dbReference type="STRING" id="310752.A0A452C791"/>
<dbReference type="Gene3D" id="2.10.50.10">
    <property type="entry name" value="Tumor Necrosis Factor Receptor, subunit A, domain 2"/>
    <property type="match status" value="3"/>
</dbReference>
<organism evidence="14 15">
    <name type="scientific">Balaenoptera acutorostrata</name>
    <name type="common">Common minke whale</name>
    <name type="synonym">Balaena rostrata</name>
    <dbReference type="NCBI Taxonomy" id="9767"/>
    <lineage>
        <taxon>Eukaryota</taxon>
        <taxon>Metazoa</taxon>
        <taxon>Chordata</taxon>
        <taxon>Craniata</taxon>
        <taxon>Vertebrata</taxon>
        <taxon>Euteleostomi</taxon>
        <taxon>Mammalia</taxon>
        <taxon>Eutheria</taxon>
        <taxon>Laurasiatheria</taxon>
        <taxon>Artiodactyla</taxon>
        <taxon>Whippomorpha</taxon>
        <taxon>Cetacea</taxon>
        <taxon>Mysticeti</taxon>
        <taxon>Balaenopteridae</taxon>
        <taxon>Balaenoptera</taxon>
    </lineage>
</organism>
<evidence type="ECO:0000256" key="11">
    <source>
        <dbReference type="SAM" id="Phobius"/>
    </source>
</evidence>
<keyword evidence="11" id="KW-1133">Transmembrane helix</keyword>
<dbReference type="RefSeq" id="XP_028018811.2">
    <property type="nucleotide sequence ID" value="XM_028163010.2"/>
</dbReference>
<feature type="transmembrane region" description="Helical" evidence="11">
    <location>
        <begin position="229"/>
        <end position="254"/>
    </location>
</feature>
<keyword evidence="11" id="KW-0812">Transmembrane</keyword>
<dbReference type="InterPro" id="IPR000488">
    <property type="entry name" value="Death_dom"/>
</dbReference>
<dbReference type="GO" id="GO:0005035">
    <property type="term" value="F:death receptor activity"/>
    <property type="evidence" value="ECO:0007669"/>
    <property type="project" value="UniProtKB-ARBA"/>
</dbReference>
<dbReference type="PROSITE" id="PS50050">
    <property type="entry name" value="TNFR_NGFR_2"/>
    <property type="match status" value="2"/>
</dbReference>
<dbReference type="Pfam" id="PF00020">
    <property type="entry name" value="TNFR_c6"/>
    <property type="match status" value="2"/>
</dbReference>
<keyword evidence="5 11" id="KW-0472">Membrane</keyword>
<dbReference type="CDD" id="cd10580">
    <property type="entry name" value="TNFRSF10"/>
    <property type="match status" value="1"/>
</dbReference>
<feature type="transmembrane region" description="Helical" evidence="11">
    <location>
        <begin position="49"/>
        <end position="68"/>
    </location>
</feature>
<dbReference type="AlphaFoldDB" id="A0A452C791"/>
<dbReference type="PANTHER" id="PTHR46330:SF1">
    <property type="entry name" value="TUMOR NECROSIS FACTOR RECEPTOR SUPERFAMILY MEMBER 10B"/>
    <property type="match status" value="1"/>
</dbReference>
<evidence type="ECO:0000313" key="14">
    <source>
        <dbReference type="Proteomes" id="UP001652580"/>
    </source>
</evidence>
<gene>
    <name evidence="15" type="primary">LOC103004545</name>
</gene>
<evidence type="ECO:0000256" key="10">
    <source>
        <dbReference type="SAM" id="MobiDB-lite"/>
    </source>
</evidence>
<dbReference type="SUPFAM" id="SSF47986">
    <property type="entry name" value="DEATH domain"/>
    <property type="match status" value="1"/>
</dbReference>
<dbReference type="InterPro" id="IPR052491">
    <property type="entry name" value="TNFRSF10"/>
</dbReference>
<accession>A0A452C791</accession>
<dbReference type="InterPro" id="IPR034029">
    <property type="entry name" value="TNFRSF10A/B_death"/>
</dbReference>
<name>A0A452C791_BALAC</name>
<evidence type="ECO:0000256" key="1">
    <source>
        <dbReference type="ARBA" id="ARBA00004370"/>
    </source>
</evidence>
<sequence>MALPSVTPRRLGQRAPRDSTGQRGQSPPAASGSRAGRAPGPRPRLRGPLALIFVVLGVLLSVTAASTMPTGKDGVHQQLTAPQGWRRSFWELCPPGYHVSEGGKNCVSCTNGVDFTNHWNRLPSCLPCTICKSGEEERTPCTVTKDTQCQCKPGTFHEEDSPEFCQKCSTGCPDGMVVDTPCSPFSDLKCVDQKSGTQASGEALVPGKTVTMSRRLPTTPSPSSGASQLVIGVVAAGVLLLLLLIAYVCWRFFIRSRGVDPKCMDKVFFWCPCPPRGPGALDNAHNNMLINRDSLSILVAKKDLEDQEQDKLTGVMVQSTEEAKHLLEPAGAEGSHTRRRLLVPANGADPTESLRLFFDYFATAVSPNSWDSLMRQLGLTRNEILLVREGVRVPRDALYEMLETWVSNKGREASVNTLLDALETLGERLAKETIRNHLVGSGKYVYEDGEAGSAVS</sequence>
<evidence type="ECO:0000256" key="9">
    <source>
        <dbReference type="PROSITE-ProRule" id="PRU00206"/>
    </source>
</evidence>
<feature type="disulfide bond" evidence="9">
    <location>
        <begin position="131"/>
        <end position="149"/>
    </location>
</feature>
<dbReference type="InterPro" id="IPR034024">
    <property type="entry name" value="TNFRSF10_N"/>
</dbReference>
<feature type="domain" description="TNFR-Cys" evidence="13">
    <location>
        <begin position="108"/>
        <end position="149"/>
    </location>
</feature>
<dbReference type="PRINTS" id="PR01956">
    <property type="entry name" value="TNFACTORR10"/>
</dbReference>
<feature type="domain" description="Death" evidence="12">
    <location>
        <begin position="369"/>
        <end position="438"/>
    </location>
</feature>
<dbReference type="SMART" id="SM00005">
    <property type="entry name" value="DEATH"/>
    <property type="match status" value="1"/>
</dbReference>
<evidence type="ECO:0000256" key="5">
    <source>
        <dbReference type="ARBA" id="ARBA00023136"/>
    </source>
</evidence>
<dbReference type="InParanoid" id="A0A452C791"/>
<keyword evidence="14" id="KW-1185">Reference proteome</keyword>
<feature type="repeat" description="TNFR-Cys" evidence="9">
    <location>
        <begin position="150"/>
        <end position="190"/>
    </location>
</feature>
<keyword evidence="7" id="KW-0675">Receptor</keyword>
<evidence type="ECO:0000256" key="4">
    <source>
        <dbReference type="ARBA" id="ARBA00022737"/>
    </source>
</evidence>
<dbReference type="Gene3D" id="1.10.533.10">
    <property type="entry name" value="Death Domain, Fas"/>
    <property type="match status" value="1"/>
</dbReference>
<feature type="domain" description="TNFR-Cys" evidence="13">
    <location>
        <begin position="150"/>
        <end position="190"/>
    </location>
</feature>